<dbReference type="SUPFAM" id="SSF82771">
    <property type="entry name" value="GIY-YIG endonuclease"/>
    <property type="match status" value="1"/>
</dbReference>
<proteinExistence type="inferred from homology"/>
<dbReference type="InterPro" id="IPR050190">
    <property type="entry name" value="UPF0213_domain"/>
</dbReference>
<dbReference type="Proteomes" id="UP000278398">
    <property type="component" value="Unassembled WGS sequence"/>
</dbReference>
<evidence type="ECO:0000313" key="4">
    <source>
        <dbReference type="Proteomes" id="UP000278398"/>
    </source>
</evidence>
<dbReference type="Pfam" id="PF01541">
    <property type="entry name" value="GIY-YIG"/>
    <property type="match status" value="1"/>
</dbReference>
<dbReference type="EMBL" id="RWKW01000035">
    <property type="protein sequence ID" value="RST86516.1"/>
    <property type="molecule type" value="Genomic_DNA"/>
</dbReference>
<dbReference type="InterPro" id="IPR000305">
    <property type="entry name" value="GIY-YIG_endonuc"/>
</dbReference>
<dbReference type="Gene3D" id="3.40.1440.10">
    <property type="entry name" value="GIY-YIG endonuclease"/>
    <property type="match status" value="1"/>
</dbReference>
<sequence length="95" mass="11121">MTGYVYMTASQKGGTIYIGVTNDLARRIPEHKSGAGSRFTGRYGVTRLVWYEEHFDIRDAILREKTLKRWRRKWKVALIESMNPGWEELLRGTGW</sequence>
<gene>
    <name evidence="3" type="ORF">EJC49_10675</name>
</gene>
<organism evidence="3 4">
    <name type="scientific">Aquibium carbonis</name>
    <dbReference type="NCBI Taxonomy" id="2495581"/>
    <lineage>
        <taxon>Bacteria</taxon>
        <taxon>Pseudomonadati</taxon>
        <taxon>Pseudomonadota</taxon>
        <taxon>Alphaproteobacteria</taxon>
        <taxon>Hyphomicrobiales</taxon>
        <taxon>Phyllobacteriaceae</taxon>
        <taxon>Aquibium</taxon>
    </lineage>
</organism>
<dbReference type="InterPro" id="IPR035901">
    <property type="entry name" value="GIY-YIG_endonuc_sf"/>
</dbReference>
<accession>A0A429YYG2</accession>
<feature type="domain" description="GIY-YIG" evidence="2">
    <location>
        <begin position="1"/>
        <end position="77"/>
    </location>
</feature>
<comment type="caution">
    <text evidence="3">The sequence shown here is derived from an EMBL/GenBank/DDBJ whole genome shotgun (WGS) entry which is preliminary data.</text>
</comment>
<dbReference type="OrthoDB" id="287318at2"/>
<dbReference type="PROSITE" id="PS50164">
    <property type="entry name" value="GIY_YIG"/>
    <property type="match status" value="1"/>
</dbReference>
<dbReference type="PANTHER" id="PTHR34477">
    <property type="entry name" value="UPF0213 PROTEIN YHBQ"/>
    <property type="match status" value="1"/>
</dbReference>
<dbReference type="RefSeq" id="WP_126699987.1">
    <property type="nucleotide sequence ID" value="NZ_RWKW01000035.1"/>
</dbReference>
<keyword evidence="4" id="KW-1185">Reference proteome</keyword>
<evidence type="ECO:0000313" key="3">
    <source>
        <dbReference type="EMBL" id="RST86516.1"/>
    </source>
</evidence>
<name>A0A429YYG2_9HYPH</name>
<dbReference type="AlphaFoldDB" id="A0A429YYG2"/>
<evidence type="ECO:0000256" key="1">
    <source>
        <dbReference type="ARBA" id="ARBA00007435"/>
    </source>
</evidence>
<evidence type="ECO:0000259" key="2">
    <source>
        <dbReference type="PROSITE" id="PS50164"/>
    </source>
</evidence>
<reference evidence="3 4" key="1">
    <citation type="submission" date="2018-12" db="EMBL/GenBank/DDBJ databases">
        <title>Mesorhizobium carbonis sp. nov., isolated from coal mine water.</title>
        <authorList>
            <person name="Xin W."/>
            <person name="Xu Z."/>
            <person name="Xiang F."/>
            <person name="Zhang J."/>
            <person name="Xi L."/>
            <person name="Liu J."/>
        </authorList>
    </citation>
    <scope>NUCLEOTIDE SEQUENCE [LARGE SCALE GENOMIC DNA]</scope>
    <source>
        <strain evidence="3 4">B2.3</strain>
    </source>
</reference>
<comment type="similarity">
    <text evidence="1">Belongs to the UPF0213 family.</text>
</comment>
<dbReference type="SMART" id="SM00465">
    <property type="entry name" value="GIYc"/>
    <property type="match status" value="1"/>
</dbReference>
<protein>
    <submittedName>
        <fullName evidence="3">GIY-YIG nuclease family protein</fullName>
    </submittedName>
</protein>
<dbReference type="PANTHER" id="PTHR34477:SF5">
    <property type="entry name" value="BSL5627 PROTEIN"/>
    <property type="match status" value="1"/>
</dbReference>
<dbReference type="CDD" id="cd10448">
    <property type="entry name" value="GIY-YIG_unchar_3"/>
    <property type="match status" value="1"/>
</dbReference>